<dbReference type="PANTHER" id="PTHR24016">
    <property type="entry name" value="CONSERVED OLIGOMERIC GOLGI COMPLEX SUBUNIT 4"/>
    <property type="match status" value="1"/>
</dbReference>
<dbReference type="AlphaFoldDB" id="A0A8J5XF20"/>
<proteinExistence type="predicted"/>
<feature type="domain" description="Conserved oligomeric Golgi complex subunit 4 C-terminal" evidence="2">
    <location>
        <begin position="871"/>
        <end position="951"/>
    </location>
</feature>
<dbReference type="Gene3D" id="1.20.58.1970">
    <property type="match status" value="1"/>
</dbReference>
<dbReference type="Proteomes" id="UP000751190">
    <property type="component" value="Unassembled WGS sequence"/>
</dbReference>
<feature type="compositionally biased region" description="Basic and acidic residues" evidence="1">
    <location>
        <begin position="504"/>
        <end position="513"/>
    </location>
</feature>
<feature type="compositionally biased region" description="Low complexity" evidence="1">
    <location>
        <begin position="40"/>
        <end position="86"/>
    </location>
</feature>
<sequence length="1010" mass="101220">MASGATPDVDFGSDGADQRAPRVPLDYEPLLPPPSDARADPPAAAEHAPSPAPSAPSATPDAPSSAPDGAERASNPARTAAPAALDARASAAAAELRGASADASLGAPRDAGVEAAVPDAEDGDDGPIPPRFLRAVQGVHVALAEGEMRRALAHLQTLSDLLQPAAATPAAAPGDGVAAEAAAADGAARAPAGLVLRSDARALCAEIGADCARRARLRLVEMARAALDAFHVHLAERELPPAQLALSTVASLLNTLRTSALLVAQPPAARAASGTADARADATALEAEAMAEVLGAGEARLQHALAAELRDAGKAGDLGRLRVLYTQLCRGGGREAHAALCARVYTEAATKALHLAPAAPAPAAPPLGLRTAPGAAAAGAAGAAGGFDAPSPAAVVRAHAARMYRLVETVAELHAQLGAPVARAPRAVERGADASTAADAAAAADGADGEEDGASAMWGPPLPAAFAQPIAAELSEEGCRQLGEALEAIEAEVPLEAIAARAEEAARREHGGSGDDDDDDGGGGGCSGGGGGERDGGGGRADALALGLDVVLQEMASVLQLCAAFSEWVAHAASDFAASDFAHVRTGPASGAASALVGGGERARMGGARARPTGRAYGALRSRAQRLCCAYMGAELAYSRLTARTALRLADVSAGVSTVVEDTFFVVLKCFQRARSCGEALLVLLPLLQTLTERVLLQTLGPFLLRMAEGARPFSSLSDDALLACNSLAAAVECARQLAAAVRAAAADGFGGDAALPEGGGALADVAISEIDGFGAELDGHLARAVGDMADGLLPTMWLLLDWQTASYLVEPPRGNGGGGGGERRAHADGDGDGAARADAADARSGAAAGGGALELPAAAMVRPLVGRLDALRERLAPAVHAAAVEALALRLAARMETDVLGKRFNELGAIQLQAEVRLISDALSAATDGSVRHCFARLTQVSFLLTASSVGEATALAAEAVAAADGADGDGAGGGTPVRARQRLSAAEVCRVMQLRVEFAGHDFASMFE</sequence>
<dbReference type="Pfam" id="PF20662">
    <property type="entry name" value="COG4_C"/>
    <property type="match status" value="1"/>
</dbReference>
<feature type="region of interest" description="Disordered" evidence="1">
    <location>
        <begin position="504"/>
        <end position="538"/>
    </location>
</feature>
<dbReference type="InterPro" id="IPR048684">
    <property type="entry name" value="COG4_C"/>
</dbReference>
<feature type="compositionally biased region" description="Basic and acidic residues" evidence="1">
    <location>
        <begin position="822"/>
        <end position="842"/>
    </location>
</feature>
<name>A0A8J5XF20_DIALT</name>
<dbReference type="InterPro" id="IPR048682">
    <property type="entry name" value="COG4"/>
</dbReference>
<feature type="region of interest" description="Disordered" evidence="1">
    <location>
        <begin position="439"/>
        <end position="461"/>
    </location>
</feature>
<evidence type="ECO:0000313" key="4">
    <source>
        <dbReference type="Proteomes" id="UP000751190"/>
    </source>
</evidence>
<keyword evidence="4" id="KW-1185">Reference proteome</keyword>
<comment type="caution">
    <text evidence="3">The sequence shown here is derived from an EMBL/GenBank/DDBJ whole genome shotgun (WGS) entry which is preliminary data.</text>
</comment>
<accession>A0A8J5XF20</accession>
<protein>
    <recommendedName>
        <fullName evidence="2">Conserved oligomeric Golgi complex subunit 4 C-terminal domain-containing protein</fullName>
    </recommendedName>
</protein>
<feature type="region of interest" description="Disordered" evidence="1">
    <location>
        <begin position="1"/>
        <end position="86"/>
    </location>
</feature>
<dbReference type="EMBL" id="JAGTXO010000019">
    <property type="protein sequence ID" value="KAG8462627.1"/>
    <property type="molecule type" value="Genomic_DNA"/>
</dbReference>
<evidence type="ECO:0000313" key="3">
    <source>
        <dbReference type="EMBL" id="KAG8462627.1"/>
    </source>
</evidence>
<organism evidence="3 4">
    <name type="scientific">Diacronema lutheri</name>
    <name type="common">Unicellular marine alga</name>
    <name type="synonym">Monochrysis lutheri</name>
    <dbReference type="NCBI Taxonomy" id="2081491"/>
    <lineage>
        <taxon>Eukaryota</taxon>
        <taxon>Haptista</taxon>
        <taxon>Haptophyta</taxon>
        <taxon>Pavlovophyceae</taxon>
        <taxon>Pavlovales</taxon>
        <taxon>Pavlovaceae</taxon>
        <taxon>Diacronema</taxon>
    </lineage>
</organism>
<feature type="compositionally biased region" description="Gly residues" evidence="1">
    <location>
        <begin position="522"/>
        <end position="531"/>
    </location>
</feature>
<evidence type="ECO:0000256" key="1">
    <source>
        <dbReference type="SAM" id="MobiDB-lite"/>
    </source>
</evidence>
<reference evidence="3" key="1">
    <citation type="submission" date="2021-05" db="EMBL/GenBank/DDBJ databases">
        <title>The genome of the haptophyte Pavlova lutheri (Diacronema luteri, Pavlovales) - a model for lipid biosynthesis in eukaryotic algae.</title>
        <authorList>
            <person name="Hulatt C.J."/>
            <person name="Posewitz M.C."/>
        </authorList>
    </citation>
    <scope>NUCLEOTIDE SEQUENCE</scope>
    <source>
        <strain evidence="3">NIVA-4/92</strain>
    </source>
</reference>
<evidence type="ECO:0000259" key="2">
    <source>
        <dbReference type="Pfam" id="PF20662"/>
    </source>
</evidence>
<feature type="region of interest" description="Disordered" evidence="1">
    <location>
        <begin position="812"/>
        <end position="842"/>
    </location>
</feature>
<dbReference type="PANTHER" id="PTHR24016:SF0">
    <property type="entry name" value="CONSERVED OLIGOMERIC GOLGI COMPLEX SUBUNIT 4"/>
    <property type="match status" value="1"/>
</dbReference>
<feature type="region of interest" description="Disordered" evidence="1">
    <location>
        <begin position="100"/>
        <end position="130"/>
    </location>
</feature>
<dbReference type="OrthoDB" id="47059at2759"/>
<gene>
    <name evidence="3" type="ORF">KFE25_004603</name>
</gene>